<organism evidence="1">
    <name type="scientific">marine metagenome</name>
    <dbReference type="NCBI Taxonomy" id="408172"/>
    <lineage>
        <taxon>unclassified sequences</taxon>
        <taxon>metagenomes</taxon>
        <taxon>ecological metagenomes</taxon>
    </lineage>
</organism>
<dbReference type="Pfam" id="PF07736">
    <property type="entry name" value="CM_1"/>
    <property type="match status" value="1"/>
</dbReference>
<accession>A0A382CVE4</accession>
<evidence type="ECO:0008006" key="2">
    <source>
        <dbReference type="Google" id="ProtNLM"/>
    </source>
</evidence>
<protein>
    <recommendedName>
        <fullName evidence="2">Chorismate mutase</fullName>
    </recommendedName>
</protein>
<dbReference type="EMBL" id="UINC01036334">
    <property type="protein sequence ID" value="SVB30146.1"/>
    <property type="molecule type" value="Genomic_DNA"/>
</dbReference>
<gene>
    <name evidence="1" type="ORF">METZ01_LOCUS183000</name>
</gene>
<name>A0A382CVE4_9ZZZZ</name>
<dbReference type="InterPro" id="IPR035959">
    <property type="entry name" value="RutC-like_sf"/>
</dbReference>
<sequence>MSKVRAIRGATTSYENTKDGIVEATLEMLEALVEANDFQLDDIISAFFTTTKDLNAEFPAVAARKLGWIDVALMNAHEMFVSDAQERCIRVMIHVHSEKSPKEIHNVYLREATNLRKRGFEGEDQ</sequence>
<dbReference type="GO" id="GO:0004106">
    <property type="term" value="F:chorismate mutase activity"/>
    <property type="evidence" value="ECO:0007669"/>
    <property type="project" value="TreeGrafter"/>
</dbReference>
<dbReference type="PANTHER" id="PTHR21164">
    <property type="entry name" value="CHORISMATE MUTASE"/>
    <property type="match status" value="1"/>
</dbReference>
<dbReference type="CDD" id="cd02185">
    <property type="entry name" value="AroH"/>
    <property type="match status" value="1"/>
</dbReference>
<dbReference type="NCBIfam" id="TIGR01796">
    <property type="entry name" value="CM_mono_aroH"/>
    <property type="match status" value="1"/>
</dbReference>
<dbReference type="SUPFAM" id="SSF55298">
    <property type="entry name" value="YjgF-like"/>
    <property type="match status" value="1"/>
</dbReference>
<dbReference type="Gene3D" id="3.30.1330.40">
    <property type="entry name" value="RutC-like"/>
    <property type="match status" value="1"/>
</dbReference>
<dbReference type="PROSITE" id="PS51167">
    <property type="entry name" value="CHORISMATE_MUT_1"/>
    <property type="match status" value="1"/>
</dbReference>
<proteinExistence type="predicted"/>
<dbReference type="PIRSF" id="PIRSF005965">
    <property type="entry name" value="Chor_mut_AroH"/>
    <property type="match status" value="1"/>
</dbReference>
<dbReference type="InterPro" id="IPR008243">
    <property type="entry name" value="Chorismate_mutase_AroH"/>
</dbReference>
<dbReference type="GO" id="GO:0046417">
    <property type="term" value="P:chorismate metabolic process"/>
    <property type="evidence" value="ECO:0007669"/>
    <property type="project" value="TreeGrafter"/>
</dbReference>
<dbReference type="PANTHER" id="PTHR21164:SF0">
    <property type="entry name" value="CHORISMATE MUTASE AROH"/>
    <property type="match status" value="1"/>
</dbReference>
<evidence type="ECO:0000313" key="1">
    <source>
        <dbReference type="EMBL" id="SVB30146.1"/>
    </source>
</evidence>
<reference evidence="1" key="1">
    <citation type="submission" date="2018-05" db="EMBL/GenBank/DDBJ databases">
        <authorList>
            <person name="Lanie J.A."/>
            <person name="Ng W.-L."/>
            <person name="Kazmierczak K.M."/>
            <person name="Andrzejewski T.M."/>
            <person name="Davidsen T.M."/>
            <person name="Wayne K.J."/>
            <person name="Tettelin H."/>
            <person name="Glass J.I."/>
            <person name="Rusch D."/>
            <person name="Podicherti R."/>
            <person name="Tsui H.-C.T."/>
            <person name="Winkler M.E."/>
        </authorList>
    </citation>
    <scope>NUCLEOTIDE SEQUENCE</scope>
</reference>
<dbReference type="AlphaFoldDB" id="A0A382CVE4"/>